<proteinExistence type="predicted"/>
<dbReference type="Proteomes" id="UP000774617">
    <property type="component" value="Unassembled WGS sequence"/>
</dbReference>
<keyword evidence="3" id="KW-1185">Reference proteome</keyword>
<feature type="compositionally biased region" description="Basic and acidic residues" evidence="1">
    <location>
        <begin position="184"/>
        <end position="201"/>
    </location>
</feature>
<evidence type="ECO:0000256" key="1">
    <source>
        <dbReference type="SAM" id="MobiDB-lite"/>
    </source>
</evidence>
<protein>
    <submittedName>
        <fullName evidence="2">Uncharacterized protein</fullName>
    </submittedName>
</protein>
<feature type="region of interest" description="Disordered" evidence="1">
    <location>
        <begin position="73"/>
        <end position="104"/>
    </location>
</feature>
<evidence type="ECO:0000313" key="3">
    <source>
        <dbReference type="Proteomes" id="UP000774617"/>
    </source>
</evidence>
<feature type="region of interest" description="Disordered" evidence="1">
    <location>
        <begin position="178"/>
        <end position="201"/>
    </location>
</feature>
<dbReference type="EMBL" id="JAGTJR010000009">
    <property type="protein sequence ID" value="KAH7054544.1"/>
    <property type="molecule type" value="Genomic_DNA"/>
</dbReference>
<gene>
    <name evidence="2" type="ORF">B0J12DRAFT_456414</name>
</gene>
<feature type="compositionally biased region" description="Basic and acidic residues" evidence="1">
    <location>
        <begin position="75"/>
        <end position="90"/>
    </location>
</feature>
<accession>A0ABQ8GFW9</accession>
<name>A0ABQ8GFW9_9PEZI</name>
<reference evidence="2 3" key="1">
    <citation type="journal article" date="2021" name="Nat. Commun.">
        <title>Genetic determinants of endophytism in the Arabidopsis root mycobiome.</title>
        <authorList>
            <person name="Mesny F."/>
            <person name="Miyauchi S."/>
            <person name="Thiergart T."/>
            <person name="Pickel B."/>
            <person name="Atanasova L."/>
            <person name="Karlsson M."/>
            <person name="Huettel B."/>
            <person name="Barry K.W."/>
            <person name="Haridas S."/>
            <person name="Chen C."/>
            <person name="Bauer D."/>
            <person name="Andreopoulos W."/>
            <person name="Pangilinan J."/>
            <person name="LaButti K."/>
            <person name="Riley R."/>
            <person name="Lipzen A."/>
            <person name="Clum A."/>
            <person name="Drula E."/>
            <person name="Henrissat B."/>
            <person name="Kohler A."/>
            <person name="Grigoriev I.V."/>
            <person name="Martin F.M."/>
            <person name="Hacquard S."/>
        </authorList>
    </citation>
    <scope>NUCLEOTIDE SEQUENCE [LARGE SCALE GENOMIC DNA]</scope>
    <source>
        <strain evidence="2 3">MPI-SDFR-AT-0080</strain>
    </source>
</reference>
<organism evidence="2 3">
    <name type="scientific">Macrophomina phaseolina</name>
    <dbReference type="NCBI Taxonomy" id="35725"/>
    <lineage>
        <taxon>Eukaryota</taxon>
        <taxon>Fungi</taxon>
        <taxon>Dikarya</taxon>
        <taxon>Ascomycota</taxon>
        <taxon>Pezizomycotina</taxon>
        <taxon>Dothideomycetes</taxon>
        <taxon>Dothideomycetes incertae sedis</taxon>
        <taxon>Botryosphaeriales</taxon>
        <taxon>Botryosphaeriaceae</taxon>
        <taxon>Macrophomina</taxon>
    </lineage>
</organism>
<comment type="caution">
    <text evidence="2">The sequence shown here is derived from an EMBL/GenBank/DDBJ whole genome shotgun (WGS) entry which is preliminary data.</text>
</comment>
<sequence>MPMADHVRGVEKEIGRKQAFMINTKGSSGGAGGHAISLALSGMRGPGEATGKSPYFRRACLGHSGVPIEFIGDTEGEKESKRKDCLRTRQGEQQQGRGGSRYLPSPEWKWVGAMRGKRGRAAVQAARQARRWDVQVEWRANIAAGEREQAIFHRHAMKWINLLRLPSMSGALPRLRNVRQAGGRQERSSARNRVDRNEGAA</sequence>
<evidence type="ECO:0000313" key="2">
    <source>
        <dbReference type="EMBL" id="KAH7054544.1"/>
    </source>
</evidence>